<dbReference type="EMBL" id="FNRF01000003">
    <property type="protein sequence ID" value="SEA52455.1"/>
    <property type="molecule type" value="Genomic_DNA"/>
</dbReference>
<dbReference type="Proteomes" id="UP000182257">
    <property type="component" value="Unassembled WGS sequence"/>
</dbReference>
<dbReference type="Gene3D" id="2.130.10.10">
    <property type="entry name" value="YVTN repeat-like/Quinoprotein amine dehydrogenase"/>
    <property type="match status" value="1"/>
</dbReference>
<dbReference type="SUPFAM" id="SSF82171">
    <property type="entry name" value="DPP6 N-terminal domain-like"/>
    <property type="match status" value="1"/>
</dbReference>
<gene>
    <name evidence="1" type="ORF">SAMN05216462_1648</name>
</gene>
<dbReference type="InterPro" id="IPR015943">
    <property type="entry name" value="WD40/YVTN_repeat-like_dom_sf"/>
</dbReference>
<protein>
    <recommendedName>
        <fullName evidence="3">Peptidase MA superfamily protein</fullName>
    </recommendedName>
</protein>
<organism evidence="1 2">
    <name type="scientific">Xylanibacter ruminicola</name>
    <name type="common">Prevotella ruminicola</name>
    <dbReference type="NCBI Taxonomy" id="839"/>
    <lineage>
        <taxon>Bacteria</taxon>
        <taxon>Pseudomonadati</taxon>
        <taxon>Bacteroidota</taxon>
        <taxon>Bacteroidia</taxon>
        <taxon>Bacteroidales</taxon>
        <taxon>Prevotellaceae</taxon>
        <taxon>Xylanibacter</taxon>
    </lineage>
</organism>
<evidence type="ECO:0000313" key="1">
    <source>
        <dbReference type="EMBL" id="SEA52455.1"/>
    </source>
</evidence>
<accession>A0A1H4BW76</accession>
<dbReference type="AlphaFoldDB" id="A0A1H4BW76"/>
<evidence type="ECO:0008006" key="3">
    <source>
        <dbReference type="Google" id="ProtNLM"/>
    </source>
</evidence>
<name>A0A1H4BW76_XYLRU</name>
<proteinExistence type="predicted"/>
<reference evidence="1 2" key="1">
    <citation type="submission" date="2016-10" db="EMBL/GenBank/DDBJ databases">
        <authorList>
            <person name="de Groot N.N."/>
        </authorList>
    </citation>
    <scope>NUCLEOTIDE SEQUENCE [LARGE SCALE GENOMIC DNA]</scope>
    <source>
        <strain evidence="1 2">D31d</strain>
    </source>
</reference>
<evidence type="ECO:0000313" key="2">
    <source>
        <dbReference type="Proteomes" id="UP000182257"/>
    </source>
</evidence>
<sequence>MYNQSMFKRIVLLILILLPMFTQGQNQTYFQYRTDEATLVFFDKNLSRYMPHMMRNFQLGKALHQQIWTTDSVYQPEPPLLLLTDWEDDGNGGVTPLPRSLIQIGMAPFNMSYYVAPSGERYRQLFKHEYTHTVMTDKYNLRDKHWRSLFGTKVCTDNTQPISALWSYLCVPRWYAPRWYHEGIACFMETWLGGGLGRALGGYDEMYFRSIIADNEKLFSVVGLETEGSTMDFQVGANAYLYGTRFVNYLTKNYGYDKLIAFYNRTADSRTFFGSQFKKIYGQSLRKVWDDWKLDEQRHQQANLATIRQYPVTPTTPVTPKPLGSVAPLVYDSVSNKAYTALNTPGKLAQIAEIDMATGELRKLHNLNGPTLYDPAFVALDTRHQRVIYTTNNGKWRGLEVYDLQQNRVVKRKKFQRINNIVYDNTHDCLYGLLSNAGTQTVVRLDSDLENTEPIYAFPFGVSVFDVDVSHDGTWLSMTRQGNNGEHTLLLFNLQEFEQAIYKPVELVTWRDANLGQFRFSLDDQYLVGSSYYTGVSNLWQINIATRQMEMLTNASIGMFAPIEIQPGRLLALQFERDGMRPVTLDRQVVTDANAIKLYGQAAYEQNREALEQVGLLHDSLPRIEFGDVYNHITPYHVLKEMRFAGAYPTISGFTDADSWNHVTPVLGYRLAVNDPVGLSSIRLSLGVSPWSHNPWKNRLHADLEWQYYFWKLRAAWNHTDFYDLFGPRRTSRKGYNVGIQYDYSNNLIAPYTREWGFSVDAYGDMDALPMYQEIAVNDVKSLQTAALYGKVSKLRKSLGGVMDEQGYQLSINGYGYLAGGTFYPSIEGTGDFGTLLPFDRNTSFWLRTAAGHNFGDAQSVFGNTYLGGFRNNRVDNRDAFQYRTALAMPGADIDAIQAHSYAKATAELNLRPIRMNNFGALFCYPTWIQCSLFGTGLSAWNPGTKHQMYYSTGIQLSTELVFVNYLKTTLSVGFGHLFAPEGFAGGRHGNELMISLKLL</sequence>